<protein>
    <submittedName>
        <fullName evidence="1">Uncharacterized protein</fullName>
    </submittedName>
</protein>
<organism evidence="1 2">
    <name type="scientific">Exophiala dermatitidis</name>
    <name type="common">Black yeast-like fungus</name>
    <name type="synonym">Wangiella dermatitidis</name>
    <dbReference type="NCBI Taxonomy" id="5970"/>
    <lineage>
        <taxon>Eukaryota</taxon>
        <taxon>Fungi</taxon>
        <taxon>Dikarya</taxon>
        <taxon>Ascomycota</taxon>
        <taxon>Pezizomycotina</taxon>
        <taxon>Eurotiomycetes</taxon>
        <taxon>Chaetothyriomycetidae</taxon>
        <taxon>Chaetothyriales</taxon>
        <taxon>Herpotrichiellaceae</taxon>
        <taxon>Exophiala</taxon>
    </lineage>
</organism>
<name>A0AAN6IR70_EXODE</name>
<dbReference type="Proteomes" id="UP001161757">
    <property type="component" value="Unassembled WGS sequence"/>
</dbReference>
<comment type="caution">
    <text evidence="1">The sequence shown here is derived from an EMBL/GenBank/DDBJ whole genome shotgun (WGS) entry which is preliminary data.</text>
</comment>
<accession>A0AAN6IR70</accession>
<reference evidence="1" key="1">
    <citation type="submission" date="2023-01" db="EMBL/GenBank/DDBJ databases">
        <title>Exophiala dermititidis isolated from Cystic Fibrosis Patient.</title>
        <authorList>
            <person name="Kurbessoian T."/>
            <person name="Crocker A."/>
            <person name="Murante D."/>
            <person name="Hogan D.A."/>
            <person name="Stajich J.E."/>
        </authorList>
    </citation>
    <scope>NUCLEOTIDE SEQUENCE</scope>
    <source>
        <strain evidence="1">Ex8</strain>
    </source>
</reference>
<dbReference type="AlphaFoldDB" id="A0AAN6IR70"/>
<evidence type="ECO:0000313" key="1">
    <source>
        <dbReference type="EMBL" id="KAJ8987542.1"/>
    </source>
</evidence>
<gene>
    <name evidence="1" type="ORF">HRR80_008441</name>
</gene>
<proteinExistence type="predicted"/>
<sequence length="109" mass="12421">MKAHHYLKDTLVTRLGMYRLMQLRSLQLGGDGAKPKLASLLFSFKGLINIRSGRIHAFMPAPRWIPASLTVSSHLGSTFATITIWERHKRKSADTEEYYGSREERATVF</sequence>
<evidence type="ECO:0000313" key="2">
    <source>
        <dbReference type="Proteomes" id="UP001161757"/>
    </source>
</evidence>
<dbReference type="EMBL" id="JAJGCB010000024">
    <property type="protein sequence ID" value="KAJ8987542.1"/>
    <property type="molecule type" value="Genomic_DNA"/>
</dbReference>